<dbReference type="PRINTS" id="PR00344">
    <property type="entry name" value="BCTRLSENSOR"/>
</dbReference>
<keyword evidence="5" id="KW-0808">Transferase</keyword>
<evidence type="ECO:0000256" key="2">
    <source>
        <dbReference type="ARBA" id="ARBA00004236"/>
    </source>
</evidence>
<dbReference type="InterPro" id="IPR036890">
    <property type="entry name" value="HATPase_C_sf"/>
</dbReference>
<feature type="domain" description="HAMP" evidence="13">
    <location>
        <begin position="96"/>
        <end position="149"/>
    </location>
</feature>
<dbReference type="CDD" id="cd00082">
    <property type="entry name" value="HisKA"/>
    <property type="match status" value="1"/>
</dbReference>
<dbReference type="Gene3D" id="1.10.287.130">
    <property type="match status" value="1"/>
</dbReference>
<evidence type="ECO:0000256" key="3">
    <source>
        <dbReference type="ARBA" id="ARBA00012438"/>
    </source>
</evidence>
<dbReference type="CDD" id="cd06225">
    <property type="entry name" value="HAMP"/>
    <property type="match status" value="1"/>
</dbReference>
<dbReference type="SMART" id="SM00387">
    <property type="entry name" value="HATPase_c"/>
    <property type="match status" value="1"/>
</dbReference>
<dbReference type="PANTHER" id="PTHR45436:SF5">
    <property type="entry name" value="SENSOR HISTIDINE KINASE TRCS"/>
    <property type="match status" value="1"/>
</dbReference>
<dbReference type="Proteomes" id="UP000271708">
    <property type="component" value="Chromosome"/>
</dbReference>
<dbReference type="AlphaFoldDB" id="A0A5P8FN00"/>
<feature type="transmembrane region" description="Helical" evidence="11">
    <location>
        <begin position="73"/>
        <end position="94"/>
    </location>
</feature>
<dbReference type="SUPFAM" id="SSF55874">
    <property type="entry name" value="ATPase domain of HSP90 chaperone/DNA topoisomerase II/histidine kinase"/>
    <property type="match status" value="1"/>
</dbReference>
<sequence length="391" mass="42504">MNPLHRRPARPHGLATRLLLGQSIVLLAGAVTITLVATLLGPPIFHRHLLEAGHSENSPEVFHIEMAYRDASFLALGLGLLISVTAAAAVTWFFTRRLRKPLADLTHAARELSRGHYATRVPAIDSGTELETLAAAFNHMAAQLEGIEDTRRRMLADLAHELRTPITTLAAYHDGLHDGITHLGPHSQIALAEQTDRLARLAEDIDEVSTAEEGRLSLAIDHMPVTDVLWNAAEGIRERYRDKGVNLVVQPDGAAGLNVMADQQRIGQVMTNLLTNALRHTPSGGTVTVSAERHGDEVDITVKDNGDGISSQHLPHLFERFYRADTARTRWQSGSGIGLTISKAIIDAHHGTIRAETPGPGHGAIFTITLPLGLPFAVTPPLDRRQHPAEH</sequence>
<dbReference type="SUPFAM" id="SSF158472">
    <property type="entry name" value="HAMP domain-like"/>
    <property type="match status" value="1"/>
</dbReference>
<dbReference type="RefSeq" id="WP_123093782.1">
    <property type="nucleotide sequence ID" value="NZ_CP044548.2"/>
</dbReference>
<evidence type="ECO:0000256" key="11">
    <source>
        <dbReference type="SAM" id="Phobius"/>
    </source>
</evidence>
<dbReference type="EC" id="2.7.13.3" evidence="3"/>
<keyword evidence="8 11" id="KW-1133">Transmembrane helix</keyword>
<feature type="domain" description="Histidine kinase" evidence="12">
    <location>
        <begin position="157"/>
        <end position="374"/>
    </location>
</feature>
<dbReference type="InterPro" id="IPR050428">
    <property type="entry name" value="TCS_sensor_his_kinase"/>
</dbReference>
<evidence type="ECO:0000259" key="12">
    <source>
        <dbReference type="PROSITE" id="PS50109"/>
    </source>
</evidence>
<dbReference type="GO" id="GO:0000155">
    <property type="term" value="F:phosphorelay sensor kinase activity"/>
    <property type="evidence" value="ECO:0007669"/>
    <property type="project" value="InterPro"/>
</dbReference>
<gene>
    <name evidence="14" type="ORF">EEW87_012810</name>
</gene>
<evidence type="ECO:0000313" key="14">
    <source>
        <dbReference type="EMBL" id="QFQ30999.2"/>
    </source>
</evidence>
<evidence type="ECO:0000256" key="4">
    <source>
        <dbReference type="ARBA" id="ARBA00022553"/>
    </source>
</evidence>
<evidence type="ECO:0000256" key="7">
    <source>
        <dbReference type="ARBA" id="ARBA00022777"/>
    </source>
</evidence>
<evidence type="ECO:0000256" key="1">
    <source>
        <dbReference type="ARBA" id="ARBA00000085"/>
    </source>
</evidence>
<evidence type="ECO:0000259" key="13">
    <source>
        <dbReference type="PROSITE" id="PS50885"/>
    </source>
</evidence>
<dbReference type="Pfam" id="PF02518">
    <property type="entry name" value="HATPase_c"/>
    <property type="match status" value="1"/>
</dbReference>
<dbReference type="PROSITE" id="PS50885">
    <property type="entry name" value="HAMP"/>
    <property type="match status" value="1"/>
</dbReference>
<dbReference type="PROSITE" id="PS50109">
    <property type="entry name" value="HIS_KIN"/>
    <property type="match status" value="1"/>
</dbReference>
<dbReference type="CDD" id="cd00075">
    <property type="entry name" value="HATPase"/>
    <property type="match status" value="1"/>
</dbReference>
<keyword evidence="9" id="KW-0902">Two-component regulatory system</keyword>
<evidence type="ECO:0000313" key="15">
    <source>
        <dbReference type="Proteomes" id="UP000271708"/>
    </source>
</evidence>
<proteinExistence type="predicted"/>
<feature type="transmembrane region" description="Helical" evidence="11">
    <location>
        <begin position="20"/>
        <end position="40"/>
    </location>
</feature>
<dbReference type="GO" id="GO:0005886">
    <property type="term" value="C:plasma membrane"/>
    <property type="evidence" value="ECO:0007669"/>
    <property type="project" value="UniProtKB-SubCell"/>
</dbReference>
<dbReference type="Pfam" id="PF00672">
    <property type="entry name" value="HAMP"/>
    <property type="match status" value="1"/>
</dbReference>
<protein>
    <recommendedName>
        <fullName evidence="3">histidine kinase</fullName>
        <ecNumber evidence="3">2.7.13.3</ecNumber>
    </recommendedName>
</protein>
<dbReference type="InterPro" id="IPR003660">
    <property type="entry name" value="HAMP_dom"/>
</dbReference>
<dbReference type="InterPro" id="IPR003594">
    <property type="entry name" value="HATPase_dom"/>
</dbReference>
<dbReference type="InterPro" id="IPR036097">
    <property type="entry name" value="HisK_dim/P_sf"/>
</dbReference>
<keyword evidence="10 11" id="KW-0472">Membrane</keyword>
<dbReference type="Gene3D" id="6.10.340.10">
    <property type="match status" value="1"/>
</dbReference>
<evidence type="ECO:0000256" key="6">
    <source>
        <dbReference type="ARBA" id="ARBA00022692"/>
    </source>
</evidence>
<evidence type="ECO:0000256" key="10">
    <source>
        <dbReference type="ARBA" id="ARBA00023136"/>
    </source>
</evidence>
<dbReference type="Gene3D" id="3.30.565.10">
    <property type="entry name" value="Histidine kinase-like ATPase, C-terminal domain"/>
    <property type="match status" value="1"/>
</dbReference>
<dbReference type="InterPro" id="IPR005467">
    <property type="entry name" value="His_kinase_dom"/>
</dbReference>
<dbReference type="KEGG" id="jme:EEW87_012810"/>
<name>A0A5P8FN00_9MICO</name>
<keyword evidence="4" id="KW-0597">Phosphoprotein</keyword>
<dbReference type="EMBL" id="CP044548">
    <property type="protein sequence ID" value="QFQ30999.2"/>
    <property type="molecule type" value="Genomic_DNA"/>
</dbReference>
<dbReference type="InterPro" id="IPR003661">
    <property type="entry name" value="HisK_dim/P_dom"/>
</dbReference>
<keyword evidence="7" id="KW-0418">Kinase</keyword>
<reference evidence="14 15" key="1">
    <citation type="submission" date="2019-09" db="EMBL/GenBank/DDBJ databases">
        <title>Complete Genome Sequence of Janibacter melonis M714 with both human health impact and industrial applications.</title>
        <authorList>
            <person name="Jin M."/>
            <person name="Zhao Q.R."/>
        </authorList>
    </citation>
    <scope>NUCLEOTIDE SEQUENCE [LARGE SCALE GENOMIC DNA]</scope>
    <source>
        <strain evidence="14 15">M714</strain>
    </source>
</reference>
<evidence type="ECO:0000256" key="8">
    <source>
        <dbReference type="ARBA" id="ARBA00022989"/>
    </source>
</evidence>
<dbReference type="SMART" id="SM00304">
    <property type="entry name" value="HAMP"/>
    <property type="match status" value="1"/>
</dbReference>
<evidence type="ECO:0000256" key="9">
    <source>
        <dbReference type="ARBA" id="ARBA00023012"/>
    </source>
</evidence>
<dbReference type="SUPFAM" id="SSF47384">
    <property type="entry name" value="Homodimeric domain of signal transducing histidine kinase"/>
    <property type="match status" value="1"/>
</dbReference>
<keyword evidence="6 11" id="KW-0812">Transmembrane</keyword>
<comment type="catalytic activity">
    <reaction evidence="1">
        <text>ATP + protein L-histidine = ADP + protein N-phospho-L-histidine.</text>
        <dbReference type="EC" id="2.7.13.3"/>
    </reaction>
</comment>
<comment type="subcellular location">
    <subcellularLocation>
        <location evidence="2">Cell membrane</location>
    </subcellularLocation>
</comment>
<dbReference type="Pfam" id="PF00512">
    <property type="entry name" value="HisKA"/>
    <property type="match status" value="1"/>
</dbReference>
<accession>A0A5P8FN00</accession>
<evidence type="ECO:0000256" key="5">
    <source>
        <dbReference type="ARBA" id="ARBA00022679"/>
    </source>
</evidence>
<dbReference type="FunFam" id="3.30.565.10:FF:000006">
    <property type="entry name" value="Sensor histidine kinase WalK"/>
    <property type="match status" value="1"/>
</dbReference>
<dbReference type="PANTHER" id="PTHR45436">
    <property type="entry name" value="SENSOR HISTIDINE KINASE YKOH"/>
    <property type="match status" value="1"/>
</dbReference>
<dbReference type="SMART" id="SM00388">
    <property type="entry name" value="HisKA"/>
    <property type="match status" value="1"/>
</dbReference>
<dbReference type="GeneID" id="59162058"/>
<dbReference type="InterPro" id="IPR004358">
    <property type="entry name" value="Sig_transdc_His_kin-like_C"/>
</dbReference>
<organism evidence="14 15">
    <name type="scientific">Janibacter melonis</name>
    <dbReference type="NCBI Taxonomy" id="262209"/>
    <lineage>
        <taxon>Bacteria</taxon>
        <taxon>Bacillati</taxon>
        <taxon>Actinomycetota</taxon>
        <taxon>Actinomycetes</taxon>
        <taxon>Micrococcales</taxon>
        <taxon>Intrasporangiaceae</taxon>
        <taxon>Janibacter</taxon>
    </lineage>
</organism>